<reference evidence="4" key="1">
    <citation type="submission" date="2015-11" db="EMBL/GenBank/DDBJ databases">
        <title>De novo transcriptome assembly of four potential Pierce s Disease insect vectors from Arizona vineyards.</title>
        <authorList>
            <person name="Tassone E.E."/>
        </authorList>
    </citation>
    <scope>NUCLEOTIDE SEQUENCE</scope>
</reference>
<gene>
    <name evidence="4" type="ORF">g.8055</name>
</gene>
<evidence type="ECO:0000256" key="3">
    <source>
        <dbReference type="ARBA" id="ARBA00023274"/>
    </source>
</evidence>
<keyword evidence="2" id="KW-0689">Ribosomal protein</keyword>
<proteinExistence type="inferred from homology"/>
<dbReference type="InterPro" id="IPR002136">
    <property type="entry name" value="Ribosomal_uL4"/>
</dbReference>
<keyword evidence="3" id="KW-0687">Ribonucleoprotein</keyword>
<dbReference type="PANTHER" id="PTHR19431">
    <property type="entry name" value="60S RIBOSOMAL PROTEIN L4"/>
    <property type="match status" value="1"/>
</dbReference>
<protein>
    <recommendedName>
        <fullName evidence="5">60S ribosomal protein L4 C-terminal domain-containing protein</fullName>
    </recommendedName>
</protein>
<accession>A0A1B6HT71</accession>
<sequence length="193" mass="21083">GVSEIVEGRGHRISKVSVLPIVVSDNVGRLSKTKQAVDMLAALGVDEDIARVEKSRTITCGRGKMRGRRYNMRRGPLMIHTDDSLPAFSNIRGLDIININLMSILDLAPGGRLGRLVIWTESAFLRLDALFGAIGGASMLKSGYSLPEPMVSCDDLDEYFYSNEIQTLIGTPNLLPKGSCLKSAEDVAREDEF</sequence>
<dbReference type="AlphaFoldDB" id="A0A1B6HT71"/>
<name>A0A1B6HT71_9HEMI</name>
<comment type="similarity">
    <text evidence="1">Belongs to the universal ribosomal protein uL4 family.</text>
</comment>
<dbReference type="Pfam" id="PF00573">
    <property type="entry name" value="Ribosomal_L4"/>
    <property type="match status" value="1"/>
</dbReference>
<dbReference type="GO" id="GO:0003735">
    <property type="term" value="F:structural constituent of ribosome"/>
    <property type="evidence" value="ECO:0007669"/>
    <property type="project" value="InterPro"/>
</dbReference>
<feature type="non-terminal residue" evidence="4">
    <location>
        <position position="193"/>
    </location>
</feature>
<dbReference type="GO" id="GO:0006412">
    <property type="term" value="P:translation"/>
    <property type="evidence" value="ECO:0007669"/>
    <property type="project" value="InterPro"/>
</dbReference>
<evidence type="ECO:0000256" key="2">
    <source>
        <dbReference type="ARBA" id="ARBA00022980"/>
    </source>
</evidence>
<dbReference type="Gene3D" id="3.40.1370.10">
    <property type="match status" value="1"/>
</dbReference>
<evidence type="ECO:0008006" key="5">
    <source>
        <dbReference type="Google" id="ProtNLM"/>
    </source>
</evidence>
<dbReference type="GO" id="GO:0005840">
    <property type="term" value="C:ribosome"/>
    <property type="evidence" value="ECO:0007669"/>
    <property type="project" value="UniProtKB-KW"/>
</dbReference>
<evidence type="ECO:0000313" key="4">
    <source>
        <dbReference type="EMBL" id="JAS77849.1"/>
    </source>
</evidence>
<dbReference type="InterPro" id="IPR045240">
    <property type="entry name" value="Ribosomal_uL4_euk/arch"/>
</dbReference>
<dbReference type="GO" id="GO:1990904">
    <property type="term" value="C:ribonucleoprotein complex"/>
    <property type="evidence" value="ECO:0007669"/>
    <property type="project" value="UniProtKB-KW"/>
</dbReference>
<dbReference type="SUPFAM" id="SSF52166">
    <property type="entry name" value="Ribosomal protein L4"/>
    <property type="match status" value="1"/>
</dbReference>
<organism evidence="4">
    <name type="scientific">Homalodisca liturata</name>
    <dbReference type="NCBI Taxonomy" id="320908"/>
    <lineage>
        <taxon>Eukaryota</taxon>
        <taxon>Metazoa</taxon>
        <taxon>Ecdysozoa</taxon>
        <taxon>Arthropoda</taxon>
        <taxon>Hexapoda</taxon>
        <taxon>Insecta</taxon>
        <taxon>Pterygota</taxon>
        <taxon>Neoptera</taxon>
        <taxon>Paraneoptera</taxon>
        <taxon>Hemiptera</taxon>
        <taxon>Auchenorrhyncha</taxon>
        <taxon>Membracoidea</taxon>
        <taxon>Cicadellidae</taxon>
        <taxon>Cicadellinae</taxon>
        <taxon>Proconiini</taxon>
        <taxon>Homalodisca</taxon>
    </lineage>
</organism>
<feature type="non-terminal residue" evidence="4">
    <location>
        <position position="1"/>
    </location>
</feature>
<dbReference type="InterPro" id="IPR023574">
    <property type="entry name" value="Ribosomal_uL4_dom_sf"/>
</dbReference>
<evidence type="ECO:0000256" key="1">
    <source>
        <dbReference type="ARBA" id="ARBA00010528"/>
    </source>
</evidence>
<dbReference type="EMBL" id="GECU01029857">
    <property type="protein sequence ID" value="JAS77849.1"/>
    <property type="molecule type" value="Transcribed_RNA"/>
</dbReference>